<dbReference type="AlphaFoldDB" id="A0A931CIF3"/>
<evidence type="ECO:0000313" key="2">
    <source>
        <dbReference type="Proteomes" id="UP000655366"/>
    </source>
</evidence>
<proteinExistence type="predicted"/>
<name>A0A931CIF3_9MICC</name>
<sequence length="380" mass="40840">MSGAAGAAHIRDMTAIAIAPASPKDILVAYRAEARAAAAFANVPGDRSLFPGLGIAPTGMIYSRGKGLQYHALNAPAVPLTPDVLEKALIEPLASTVVPDAKTWAKVLVMADNMPSTDFKALGRRLRISRGLPVSLKLPILTEALSYRYWLPDTLTETSFDDWAEAFNVKGPSVAFTMRSLIALAQAGTRPTALKYEVAVKAMEDMERKIMEQAAWGGISNDCYVYSMLEGFSAKANGLRTIDPGLLEMHVIDGQACRIVPMNSDSREFSASVSSPFKLKEGKKVRLTDGKEIAEVDLRALRFGAGALHAVFAQPSARGAGLLMVTRARKLEAKLYAVDGVFESFGSGPKNKRWLSDDVQKVTGREVPLDVMLAGAPTTD</sequence>
<dbReference type="Proteomes" id="UP000655366">
    <property type="component" value="Unassembled WGS sequence"/>
</dbReference>
<reference evidence="1 2" key="1">
    <citation type="submission" date="2020-11" db="EMBL/GenBank/DDBJ databases">
        <title>Arthrobacter antarcticus sp. nov., isolated from Antarctic Soil.</title>
        <authorList>
            <person name="Li J."/>
        </authorList>
    </citation>
    <scope>NUCLEOTIDE SEQUENCE [LARGE SCALE GENOMIC DNA]</scope>
    <source>
        <strain evidence="1 2">Z1-20</strain>
    </source>
</reference>
<accession>A0A931CIF3</accession>
<protein>
    <submittedName>
        <fullName evidence="1">Uncharacterized protein</fullName>
    </submittedName>
</protein>
<dbReference type="EMBL" id="JADNYM010000006">
    <property type="protein sequence ID" value="MBG0738903.1"/>
    <property type="molecule type" value="Genomic_DNA"/>
</dbReference>
<gene>
    <name evidence="1" type="ORF">IV500_05635</name>
</gene>
<evidence type="ECO:0000313" key="1">
    <source>
        <dbReference type="EMBL" id="MBG0738903.1"/>
    </source>
</evidence>
<comment type="caution">
    <text evidence="1">The sequence shown here is derived from an EMBL/GenBank/DDBJ whole genome shotgun (WGS) entry which is preliminary data.</text>
</comment>
<organism evidence="1 2">
    <name type="scientific">Arthrobacter terrae</name>
    <dbReference type="NCBI Taxonomy" id="2935737"/>
    <lineage>
        <taxon>Bacteria</taxon>
        <taxon>Bacillati</taxon>
        <taxon>Actinomycetota</taxon>
        <taxon>Actinomycetes</taxon>
        <taxon>Micrococcales</taxon>
        <taxon>Micrococcaceae</taxon>
        <taxon>Arthrobacter</taxon>
    </lineage>
</organism>
<keyword evidence="2" id="KW-1185">Reference proteome</keyword>